<dbReference type="Proteomes" id="UP000184164">
    <property type="component" value="Unassembled WGS sequence"/>
</dbReference>
<reference evidence="3 4" key="1">
    <citation type="submission" date="2016-11" db="EMBL/GenBank/DDBJ databases">
        <authorList>
            <person name="Jaros S."/>
            <person name="Januszkiewicz K."/>
            <person name="Wedrychowicz H."/>
        </authorList>
    </citation>
    <scope>NUCLEOTIDE SEQUENCE [LARGE SCALE GENOMIC DNA]</scope>
    <source>
        <strain evidence="3 4">DSM 26910</strain>
    </source>
</reference>
<accession>A0A1M5BCN2</accession>
<organism evidence="3 4">
    <name type="scientific">Mariniphaga anaerophila</name>
    <dbReference type="NCBI Taxonomy" id="1484053"/>
    <lineage>
        <taxon>Bacteria</taxon>
        <taxon>Pseudomonadati</taxon>
        <taxon>Bacteroidota</taxon>
        <taxon>Bacteroidia</taxon>
        <taxon>Marinilabiliales</taxon>
        <taxon>Prolixibacteraceae</taxon>
        <taxon>Mariniphaga</taxon>
    </lineage>
</organism>
<feature type="signal peptide" evidence="1">
    <location>
        <begin position="1"/>
        <end position="19"/>
    </location>
</feature>
<proteinExistence type="predicted"/>
<feature type="chain" id="PRO_5009908999" description="BACON domain-containing protein" evidence="1">
    <location>
        <begin position="20"/>
        <end position="332"/>
    </location>
</feature>
<dbReference type="EMBL" id="FQUM01000005">
    <property type="protein sequence ID" value="SHF40303.1"/>
    <property type="molecule type" value="Genomic_DNA"/>
</dbReference>
<gene>
    <name evidence="3" type="ORF">SAMN05444274_10591</name>
</gene>
<dbReference type="PROSITE" id="PS51257">
    <property type="entry name" value="PROKAR_LIPOPROTEIN"/>
    <property type="match status" value="1"/>
</dbReference>
<evidence type="ECO:0000313" key="3">
    <source>
        <dbReference type="EMBL" id="SHF40303.1"/>
    </source>
</evidence>
<name>A0A1M5BCN2_9BACT</name>
<sequence>MKKTCQNIILFFAVLLLFACNDEFLNESLDVSDVGASMIIISPTWTAGDYMFSINGAGSADFEIVSKPHWLKVDSNTGTFINGMAIIHCEADVEPRFSELGIYADQMLVSVNDKKYAVPLYYITEGDPSVEVIKTLEVNYSGETKLKISNKGDGILVWDIVDMPEWLEVNLDGFVPMSVFLGRDADAYVPFTVNVEKAINSGLSGTIVLQTNDRNNLMIQVPVSVSLGSPRLSVGAYDSSVNFGRSGTSYYFNFTNGGSGLLVWHFENLPDWLSVSQQSGIYESNNYQGGVVFTCDRSKLNPGVNTATIYLESNDARTSSFAIDVTAQGAVN</sequence>
<dbReference type="RefSeq" id="WP_073001891.1">
    <property type="nucleotide sequence ID" value="NZ_FQUM01000005.1"/>
</dbReference>
<feature type="domain" description="BACON" evidence="2">
    <location>
        <begin position="240"/>
        <end position="319"/>
    </location>
</feature>
<protein>
    <recommendedName>
        <fullName evidence="2">BACON domain-containing protein</fullName>
    </recommendedName>
</protein>
<evidence type="ECO:0000313" key="4">
    <source>
        <dbReference type="Proteomes" id="UP000184164"/>
    </source>
</evidence>
<keyword evidence="4" id="KW-1185">Reference proteome</keyword>
<dbReference type="InterPro" id="IPR024361">
    <property type="entry name" value="BACON"/>
</dbReference>
<keyword evidence="1" id="KW-0732">Signal</keyword>
<evidence type="ECO:0000256" key="1">
    <source>
        <dbReference type="SAM" id="SignalP"/>
    </source>
</evidence>
<evidence type="ECO:0000259" key="2">
    <source>
        <dbReference type="Pfam" id="PF19190"/>
    </source>
</evidence>
<dbReference type="Pfam" id="PF19190">
    <property type="entry name" value="BACON_2"/>
    <property type="match status" value="1"/>
</dbReference>
<dbReference type="OrthoDB" id="1113138at2"/>
<dbReference type="AlphaFoldDB" id="A0A1M5BCN2"/>